<comment type="catalytic activity">
    <reaction evidence="1">
        <text>a ribonucleoside 5'-phosphate + H2O = a ribonucleoside + phosphate</text>
        <dbReference type="Rhea" id="RHEA:12484"/>
        <dbReference type="ChEBI" id="CHEBI:15377"/>
        <dbReference type="ChEBI" id="CHEBI:18254"/>
        <dbReference type="ChEBI" id="CHEBI:43474"/>
        <dbReference type="ChEBI" id="CHEBI:58043"/>
        <dbReference type="EC" id="3.1.3.5"/>
    </reaction>
</comment>
<gene>
    <name evidence="7" type="ordered locus">Cyast_0616</name>
</gene>
<evidence type="ECO:0000313" key="7">
    <source>
        <dbReference type="EMBL" id="AFZ46593.1"/>
    </source>
</evidence>
<dbReference type="InterPro" id="IPR036523">
    <property type="entry name" value="SurE-like_sf"/>
</dbReference>
<evidence type="ECO:0000256" key="3">
    <source>
        <dbReference type="ARBA" id="ARBA00012643"/>
    </source>
</evidence>
<comment type="similarity">
    <text evidence="2">Belongs to the SurE nucleotidase family.</text>
</comment>
<evidence type="ECO:0000313" key="8">
    <source>
        <dbReference type="Proteomes" id="UP000010483"/>
    </source>
</evidence>
<dbReference type="InterPro" id="IPR002828">
    <property type="entry name" value="SurE-like_Pase/nucleotidase"/>
</dbReference>
<evidence type="ECO:0000256" key="5">
    <source>
        <dbReference type="ARBA" id="ARBA00022801"/>
    </source>
</evidence>
<dbReference type="eggNOG" id="COG0496">
    <property type="taxonomic scope" value="Bacteria"/>
</dbReference>
<evidence type="ECO:0000256" key="2">
    <source>
        <dbReference type="ARBA" id="ARBA00011062"/>
    </source>
</evidence>
<dbReference type="NCBIfam" id="TIGR00087">
    <property type="entry name" value="surE"/>
    <property type="match status" value="1"/>
</dbReference>
<dbReference type="PATRIC" id="fig|292563.3.peg.645"/>
<dbReference type="PANTHER" id="PTHR30457:SF0">
    <property type="entry name" value="PHOSPHATASE, PUTATIVE (AFU_ORTHOLOGUE AFUA_4G01070)-RELATED"/>
    <property type="match status" value="1"/>
</dbReference>
<reference evidence="8" key="1">
    <citation type="journal article" date="2013" name="Proc. Natl. Acad. Sci. U.S.A.">
        <title>Improving the coverage of the cyanobacterial phylum using diversity-driven genome sequencing.</title>
        <authorList>
            <person name="Shih P.M."/>
            <person name="Wu D."/>
            <person name="Latifi A."/>
            <person name="Axen S.D."/>
            <person name="Fewer D.P."/>
            <person name="Talla E."/>
            <person name="Calteau A."/>
            <person name="Cai F."/>
            <person name="Tandeau de Marsac N."/>
            <person name="Rippka R."/>
            <person name="Herdman M."/>
            <person name="Sivonen K."/>
            <person name="Coursin T."/>
            <person name="Laurent T."/>
            <person name="Goodwin L."/>
            <person name="Nolan M."/>
            <person name="Davenport K.W."/>
            <person name="Han C.S."/>
            <person name="Rubin E.M."/>
            <person name="Eisen J.A."/>
            <person name="Woyke T."/>
            <person name="Gugger M."/>
            <person name="Kerfeld C.A."/>
        </authorList>
    </citation>
    <scope>NUCLEOTIDE SEQUENCE [LARGE SCALE GENOMIC DNA]</scope>
    <source>
        <strain evidence="8">ATCC 29140 / PCC 7202</strain>
    </source>
</reference>
<organism evidence="7 8">
    <name type="scientific">Cyanobacterium stanieri (strain ATCC 29140 / PCC 7202)</name>
    <dbReference type="NCBI Taxonomy" id="292563"/>
    <lineage>
        <taxon>Bacteria</taxon>
        <taxon>Bacillati</taxon>
        <taxon>Cyanobacteriota</taxon>
        <taxon>Cyanophyceae</taxon>
        <taxon>Oscillatoriophycideae</taxon>
        <taxon>Chroococcales</taxon>
        <taxon>Geminocystaceae</taxon>
        <taxon>Cyanobacterium</taxon>
    </lineage>
</organism>
<dbReference type="SUPFAM" id="SSF64167">
    <property type="entry name" value="SurE-like"/>
    <property type="match status" value="1"/>
</dbReference>
<dbReference type="BioCyc" id="CSTA292563:G1353-622-MONOMER"/>
<keyword evidence="4" id="KW-0479">Metal-binding</keyword>
<dbReference type="KEGG" id="csn:Cyast_0616"/>
<feature type="domain" description="Survival protein SurE-like phosphatase/nucleotidase" evidence="6">
    <location>
        <begin position="4"/>
        <end position="168"/>
    </location>
</feature>
<dbReference type="InterPro" id="IPR030048">
    <property type="entry name" value="SurE"/>
</dbReference>
<evidence type="ECO:0000259" key="6">
    <source>
        <dbReference type="Pfam" id="PF01975"/>
    </source>
</evidence>
<dbReference type="Proteomes" id="UP000010483">
    <property type="component" value="Chromosome"/>
</dbReference>
<evidence type="ECO:0000256" key="1">
    <source>
        <dbReference type="ARBA" id="ARBA00000815"/>
    </source>
</evidence>
<name>K9YKG3_CYASC</name>
<dbReference type="Gene3D" id="3.40.1210.10">
    <property type="entry name" value="Survival protein SurE-like phosphatase/nucleotidase"/>
    <property type="match status" value="1"/>
</dbReference>
<dbReference type="EC" id="3.1.3.5" evidence="3"/>
<dbReference type="NCBIfam" id="NF001493">
    <property type="entry name" value="PRK00346.2-3"/>
    <property type="match status" value="1"/>
</dbReference>
<dbReference type="STRING" id="292563.Cyast_0616"/>
<dbReference type="GO" id="GO:0008253">
    <property type="term" value="F:5'-nucleotidase activity"/>
    <property type="evidence" value="ECO:0007669"/>
    <property type="project" value="UniProtKB-EC"/>
</dbReference>
<keyword evidence="5 7" id="KW-0378">Hydrolase</keyword>
<dbReference type="HOGENOM" id="CLU_045192_1_2_3"/>
<proteinExistence type="inferred from homology"/>
<dbReference type="GO" id="GO:0046872">
    <property type="term" value="F:metal ion binding"/>
    <property type="evidence" value="ECO:0007669"/>
    <property type="project" value="UniProtKB-KW"/>
</dbReference>
<keyword evidence="8" id="KW-1185">Reference proteome</keyword>
<dbReference type="PANTHER" id="PTHR30457">
    <property type="entry name" value="5'-NUCLEOTIDASE SURE"/>
    <property type="match status" value="1"/>
</dbReference>
<evidence type="ECO:0000256" key="4">
    <source>
        <dbReference type="ARBA" id="ARBA00022723"/>
    </source>
</evidence>
<dbReference type="EMBL" id="CP003940">
    <property type="protein sequence ID" value="AFZ46593.1"/>
    <property type="molecule type" value="Genomic_DNA"/>
</dbReference>
<sequence>MKFVITNDDGIEANGIKALANIVEGDKYIIAPNQEYSGCGHQITTRRGISVEDRGNQSYSVDGTPADCSRLAAQALAPNADWLLSGINAGGNLGVDMYLSGTVAAVREATISGLKAIALSHYIKTPQKIDWVLASKLTKKVLDLLLTKDLPKGHFWNVNLPHLSPYQTDTEIVFCQPSTDPLPLTFKTEKDLYFYQGNYSQRKRAKDSDIDVCFSGKIAVSLVKI</sequence>
<protein>
    <recommendedName>
        <fullName evidence="3">5'-nucleotidase</fullName>
        <ecNumber evidence="3">3.1.3.5</ecNumber>
    </recommendedName>
</protein>
<accession>K9YKG3</accession>
<dbReference type="Pfam" id="PF01975">
    <property type="entry name" value="SurE"/>
    <property type="match status" value="1"/>
</dbReference>
<dbReference type="AlphaFoldDB" id="K9YKG3"/>